<reference evidence="2 3" key="1">
    <citation type="submission" date="2021-06" db="EMBL/GenBank/DDBJ databases">
        <authorList>
            <person name="Kallberg Y."/>
            <person name="Tangrot J."/>
            <person name="Rosling A."/>
        </authorList>
    </citation>
    <scope>NUCLEOTIDE SEQUENCE [LARGE SCALE GENOMIC DNA]</scope>
    <source>
        <strain evidence="2 3">120-4 pot B 10/14</strain>
    </source>
</reference>
<dbReference type="SUPFAM" id="SSF53335">
    <property type="entry name" value="S-adenosyl-L-methionine-dependent methyltransferases"/>
    <property type="match status" value="1"/>
</dbReference>
<keyword evidence="3" id="KW-1185">Reference proteome</keyword>
<dbReference type="InterPro" id="IPR041698">
    <property type="entry name" value="Methyltransf_25"/>
</dbReference>
<evidence type="ECO:0000313" key="2">
    <source>
        <dbReference type="EMBL" id="CAG8483851.1"/>
    </source>
</evidence>
<gene>
    <name evidence="2" type="ORF">GMARGA_LOCUS1376</name>
</gene>
<dbReference type="PANTHER" id="PTHR43591:SF24">
    <property type="entry name" value="2-METHOXY-6-POLYPRENYL-1,4-BENZOQUINOL METHYLASE, MITOCHONDRIAL"/>
    <property type="match status" value="1"/>
</dbReference>
<dbReference type="PANTHER" id="PTHR43591">
    <property type="entry name" value="METHYLTRANSFERASE"/>
    <property type="match status" value="1"/>
</dbReference>
<sequence>MGNHHAKNSVGSTITKPSTTSYRYVDGRRFQNIENTRYPMPDDDEELDRLQRQHFLFRYLWESNFSAPIDEILRDNKCEVLDVGCGPGAWLMELAHDYPRSNFTGIDLVAAFPSQIKPPNTTFIQGNALNGLPFPDNFFDFVHMRLLVSSFSESEWETVISELVRVTKPNGWIELCETDFRWFNDGPMSKKLTMALRQMTESRGAISIVTPLIHNILKNNPSLTNLQDEYRELPFGSWAGRLGEIANEECLVGALSGLSAELSPIMNVSQEEYTNILKSLGDEMTNYKAFSRNHRIYARKF</sequence>
<evidence type="ECO:0000313" key="3">
    <source>
        <dbReference type="Proteomes" id="UP000789901"/>
    </source>
</evidence>
<dbReference type="InterPro" id="IPR029063">
    <property type="entry name" value="SAM-dependent_MTases_sf"/>
</dbReference>
<name>A0ABM8VZ67_GIGMA</name>
<protein>
    <submittedName>
        <fullName evidence="2">43911_t:CDS:1</fullName>
    </submittedName>
</protein>
<feature type="domain" description="Methyltransferase" evidence="1">
    <location>
        <begin position="80"/>
        <end position="171"/>
    </location>
</feature>
<comment type="caution">
    <text evidence="2">The sequence shown here is derived from an EMBL/GenBank/DDBJ whole genome shotgun (WGS) entry which is preliminary data.</text>
</comment>
<dbReference type="CDD" id="cd02440">
    <property type="entry name" value="AdoMet_MTases"/>
    <property type="match status" value="1"/>
</dbReference>
<dbReference type="Pfam" id="PF13649">
    <property type="entry name" value="Methyltransf_25"/>
    <property type="match status" value="1"/>
</dbReference>
<accession>A0ABM8VZ67</accession>
<dbReference type="EMBL" id="CAJVQB010000353">
    <property type="protein sequence ID" value="CAG8483851.1"/>
    <property type="molecule type" value="Genomic_DNA"/>
</dbReference>
<dbReference type="Proteomes" id="UP000789901">
    <property type="component" value="Unassembled WGS sequence"/>
</dbReference>
<dbReference type="Gene3D" id="3.40.50.150">
    <property type="entry name" value="Vaccinia Virus protein VP39"/>
    <property type="match status" value="1"/>
</dbReference>
<evidence type="ECO:0000259" key="1">
    <source>
        <dbReference type="Pfam" id="PF13649"/>
    </source>
</evidence>
<organism evidence="2 3">
    <name type="scientific">Gigaspora margarita</name>
    <dbReference type="NCBI Taxonomy" id="4874"/>
    <lineage>
        <taxon>Eukaryota</taxon>
        <taxon>Fungi</taxon>
        <taxon>Fungi incertae sedis</taxon>
        <taxon>Mucoromycota</taxon>
        <taxon>Glomeromycotina</taxon>
        <taxon>Glomeromycetes</taxon>
        <taxon>Diversisporales</taxon>
        <taxon>Gigasporaceae</taxon>
        <taxon>Gigaspora</taxon>
    </lineage>
</organism>
<proteinExistence type="predicted"/>